<name>A0A7X3CZS9_9FLAO</name>
<protein>
    <submittedName>
        <fullName evidence="7">Uncharacterized protein</fullName>
    </submittedName>
</protein>
<dbReference type="EMBL" id="RCNR01000003">
    <property type="protein sequence ID" value="MUH34609.1"/>
    <property type="molecule type" value="Genomic_DNA"/>
</dbReference>
<gene>
    <name evidence="7" type="ORF">D9O36_02040</name>
</gene>
<keyword evidence="4 6" id="KW-1133">Transmembrane helix</keyword>
<keyword evidence="8" id="KW-1185">Reference proteome</keyword>
<accession>A0A7X3CZS9</accession>
<dbReference type="Proteomes" id="UP000540519">
    <property type="component" value="Unassembled WGS sequence"/>
</dbReference>
<keyword evidence="5 6" id="KW-0472">Membrane</keyword>
<dbReference type="GO" id="GO:0015385">
    <property type="term" value="F:sodium:proton antiporter activity"/>
    <property type="evidence" value="ECO:0007669"/>
    <property type="project" value="TreeGrafter"/>
</dbReference>
<keyword evidence="3 6" id="KW-0812">Transmembrane</keyword>
<feature type="transmembrane region" description="Helical" evidence="6">
    <location>
        <begin position="47"/>
        <end position="66"/>
    </location>
</feature>
<dbReference type="InterPro" id="IPR023171">
    <property type="entry name" value="Na/H_antiporter_dom_sf"/>
</dbReference>
<comment type="caution">
    <text evidence="7">The sequence shown here is derived from an EMBL/GenBank/DDBJ whole genome shotgun (WGS) entry which is preliminary data.</text>
</comment>
<dbReference type="RefSeq" id="WP_168926971.1">
    <property type="nucleotide sequence ID" value="NZ_RCNR01000003.1"/>
</dbReference>
<evidence type="ECO:0000256" key="2">
    <source>
        <dbReference type="ARBA" id="ARBA00022475"/>
    </source>
</evidence>
<dbReference type="Gene3D" id="1.20.1530.10">
    <property type="entry name" value="Na+/H+ antiporter like domain"/>
    <property type="match status" value="1"/>
</dbReference>
<dbReference type="GO" id="GO:0005886">
    <property type="term" value="C:plasma membrane"/>
    <property type="evidence" value="ECO:0007669"/>
    <property type="project" value="UniProtKB-SubCell"/>
</dbReference>
<evidence type="ECO:0000256" key="5">
    <source>
        <dbReference type="ARBA" id="ARBA00023136"/>
    </source>
</evidence>
<comment type="subcellular location">
    <subcellularLocation>
        <location evidence="1">Cell inner membrane</location>
        <topology evidence="1">Multi-pass membrane protein</topology>
    </subcellularLocation>
</comment>
<reference evidence="7 8" key="1">
    <citation type="journal article" date="2019" name="Mar. Drugs">
        <title>Comparative Genomics and CAZyme Genome Repertoires of Marine Zobellia amurskyensis KMM 3526(T) and Zobellia laminariae KMM 3676(T).</title>
        <authorList>
            <person name="Chernysheva N."/>
            <person name="Bystritskaya E."/>
            <person name="Stenkova A."/>
            <person name="Golovkin I."/>
            <person name="Nedashkovskaya O."/>
            <person name="Isaeva M."/>
        </authorList>
    </citation>
    <scope>NUCLEOTIDE SEQUENCE [LARGE SCALE GENOMIC DNA]</scope>
    <source>
        <strain evidence="7 8">KMM 3526</strain>
    </source>
</reference>
<evidence type="ECO:0000256" key="3">
    <source>
        <dbReference type="ARBA" id="ARBA00022692"/>
    </source>
</evidence>
<evidence type="ECO:0000313" key="8">
    <source>
        <dbReference type="Proteomes" id="UP000540519"/>
    </source>
</evidence>
<evidence type="ECO:0000256" key="1">
    <source>
        <dbReference type="ARBA" id="ARBA00004429"/>
    </source>
</evidence>
<dbReference type="Pfam" id="PF06965">
    <property type="entry name" value="Na_H_antiport_1"/>
    <property type="match status" value="1"/>
</dbReference>
<proteinExistence type="predicted"/>
<evidence type="ECO:0000256" key="6">
    <source>
        <dbReference type="SAM" id="Phobius"/>
    </source>
</evidence>
<dbReference type="InterPro" id="IPR004670">
    <property type="entry name" value="NhaA"/>
</dbReference>
<evidence type="ECO:0000313" key="7">
    <source>
        <dbReference type="EMBL" id="MUH34609.1"/>
    </source>
</evidence>
<dbReference type="GO" id="GO:0006885">
    <property type="term" value="P:regulation of pH"/>
    <property type="evidence" value="ECO:0007669"/>
    <property type="project" value="InterPro"/>
</dbReference>
<organism evidence="7 8">
    <name type="scientific">Zobellia amurskyensis</name>
    <dbReference type="NCBI Taxonomy" id="248905"/>
    <lineage>
        <taxon>Bacteria</taxon>
        <taxon>Pseudomonadati</taxon>
        <taxon>Bacteroidota</taxon>
        <taxon>Flavobacteriia</taxon>
        <taxon>Flavobacteriales</taxon>
        <taxon>Flavobacteriaceae</taxon>
        <taxon>Zobellia</taxon>
    </lineage>
</organism>
<dbReference type="AlphaFoldDB" id="A0A7X3CZS9"/>
<dbReference type="PANTHER" id="PTHR30341">
    <property type="entry name" value="SODIUM ION/PROTON ANTIPORTER NHAA-RELATED"/>
    <property type="match status" value="1"/>
</dbReference>
<keyword evidence="2" id="KW-1003">Cell membrane</keyword>
<dbReference type="PANTHER" id="PTHR30341:SF0">
    <property type="entry name" value="NA(+)_H(+) ANTIPORTER NHAA"/>
    <property type="match status" value="1"/>
</dbReference>
<sequence>MGLEIKREIIDGELLSLRTALMPIICTLGGLIFLILVYILINNDQDTFAGLGISMATDIVFALILLKTFARI</sequence>
<evidence type="ECO:0000256" key="4">
    <source>
        <dbReference type="ARBA" id="ARBA00022989"/>
    </source>
</evidence>
<feature type="transmembrane region" description="Helical" evidence="6">
    <location>
        <begin position="20"/>
        <end position="41"/>
    </location>
</feature>